<organism evidence="1">
    <name type="scientific">marine metagenome</name>
    <dbReference type="NCBI Taxonomy" id="408172"/>
    <lineage>
        <taxon>unclassified sequences</taxon>
        <taxon>metagenomes</taxon>
        <taxon>ecological metagenomes</taxon>
    </lineage>
</organism>
<dbReference type="EMBL" id="UINC01059265">
    <property type="protein sequence ID" value="SVB82491.1"/>
    <property type="molecule type" value="Genomic_DNA"/>
</dbReference>
<proteinExistence type="predicted"/>
<dbReference type="AlphaFoldDB" id="A0A382H7U6"/>
<evidence type="ECO:0000313" key="1">
    <source>
        <dbReference type="EMBL" id="SVB82491.1"/>
    </source>
</evidence>
<protein>
    <submittedName>
        <fullName evidence="1">Uncharacterized protein</fullName>
    </submittedName>
</protein>
<accession>A0A382H7U6</accession>
<name>A0A382H7U6_9ZZZZ</name>
<reference evidence="1" key="1">
    <citation type="submission" date="2018-05" db="EMBL/GenBank/DDBJ databases">
        <authorList>
            <person name="Lanie J.A."/>
            <person name="Ng W.-L."/>
            <person name="Kazmierczak K.M."/>
            <person name="Andrzejewski T.M."/>
            <person name="Davidsen T.M."/>
            <person name="Wayne K.J."/>
            <person name="Tettelin H."/>
            <person name="Glass J.I."/>
            <person name="Rusch D."/>
            <person name="Podicherti R."/>
            <person name="Tsui H.-C.T."/>
            <person name="Winkler M.E."/>
        </authorList>
    </citation>
    <scope>NUCLEOTIDE SEQUENCE</scope>
</reference>
<gene>
    <name evidence="1" type="ORF">METZ01_LOCUS235345</name>
</gene>
<sequence>MASGLPSYIGLILFSENTEFAKNII</sequence>